<dbReference type="SUPFAM" id="SSF51445">
    <property type="entry name" value="(Trans)glycosidases"/>
    <property type="match status" value="1"/>
</dbReference>
<feature type="chain" id="PRO_5030961240" description="Mannan endo-1,4-beta-mannosidase" evidence="7">
    <location>
        <begin position="23"/>
        <end position="329"/>
    </location>
</feature>
<keyword evidence="2 6" id="KW-0378">Hydrolase</keyword>
<feature type="domain" description="Rhodanese" evidence="8">
    <location>
        <begin position="186"/>
        <end position="201"/>
    </location>
</feature>
<feature type="site" description="Plays an important role in maintaining the position of the catalytic nucleophile" evidence="5">
    <location>
        <position position="183"/>
    </location>
</feature>
<dbReference type="PROSITE" id="PS50206">
    <property type="entry name" value="RHODANESE_3"/>
    <property type="match status" value="1"/>
</dbReference>
<evidence type="ECO:0000259" key="9">
    <source>
        <dbReference type="PROSITE" id="PS51764"/>
    </source>
</evidence>
<organism evidence="10 11">
    <name type="scientific">Aspergillus puulaauensis</name>
    <dbReference type="NCBI Taxonomy" id="1220207"/>
    <lineage>
        <taxon>Eukaryota</taxon>
        <taxon>Fungi</taxon>
        <taxon>Dikarya</taxon>
        <taxon>Ascomycota</taxon>
        <taxon>Pezizomycotina</taxon>
        <taxon>Eurotiomycetes</taxon>
        <taxon>Eurotiomycetidae</taxon>
        <taxon>Eurotiales</taxon>
        <taxon>Aspergillaceae</taxon>
        <taxon>Aspergillus</taxon>
    </lineage>
</organism>
<dbReference type="InterPro" id="IPR001763">
    <property type="entry name" value="Rhodanese-like_dom"/>
</dbReference>
<dbReference type="GO" id="GO:0016985">
    <property type="term" value="F:mannan endo-1,4-beta-mannosidase activity"/>
    <property type="evidence" value="ECO:0007669"/>
    <property type="project" value="InterPro"/>
</dbReference>
<evidence type="ECO:0000259" key="8">
    <source>
        <dbReference type="PROSITE" id="PS50206"/>
    </source>
</evidence>
<keyword evidence="3 6" id="KW-0326">Glycosidase</keyword>
<dbReference type="PANTHER" id="PTHR40079">
    <property type="entry name" value="MANNAN ENDO-1,4-BETA-MANNOSIDASE E-RELATED"/>
    <property type="match status" value="1"/>
</dbReference>
<evidence type="ECO:0000256" key="4">
    <source>
        <dbReference type="PIRSR" id="PIRSR018168-1"/>
    </source>
</evidence>
<dbReference type="OrthoDB" id="5286354at2759"/>
<evidence type="ECO:0000256" key="1">
    <source>
        <dbReference type="ARBA" id="ARBA00007754"/>
    </source>
</evidence>
<sequence length="329" mass="36375">MKFSNSLFSAAAGLGLLVQAQAAALAGPVNRNASTSARRLLTYLNKTTSNGTTLSGQQELEDAEWLAQNVGHSPAVLGVDLMDYSPSRVELGAKSHAVEDAISYSKRGGIITICWHWGSPSGSNTSTPDAWYNNFYTEGTTFNLSSAIQPSSPDYKLLVRDIDAIAKQLARFNDTPILFRPLHEADGGWFWWGASGPEPCKALYYLLFDRLTRTHGLNNLLWVWNSKVPEWYPGNDFVDVVSVDVYADKGDHSSQIADYRALQNLTGNSTKPIALGEVGNIPDPEQMHKDGAKWAYWLTWNGDFIRGEDKNPSQFKKKVYSSRFVGTLE</sequence>
<evidence type="ECO:0000256" key="6">
    <source>
        <dbReference type="PROSITE-ProRule" id="PRU01100"/>
    </source>
</evidence>
<dbReference type="Gene3D" id="3.20.20.80">
    <property type="entry name" value="Glycosidases"/>
    <property type="match status" value="1"/>
</dbReference>
<evidence type="ECO:0000256" key="5">
    <source>
        <dbReference type="PIRSR" id="PIRSR018168-3"/>
    </source>
</evidence>
<dbReference type="EMBL" id="AP024446">
    <property type="protein sequence ID" value="BCS23581.1"/>
    <property type="molecule type" value="Genomic_DNA"/>
</dbReference>
<dbReference type="GeneID" id="64973586"/>
<dbReference type="PRINTS" id="PR00739">
    <property type="entry name" value="GLHYDRLASE26"/>
</dbReference>
<dbReference type="Proteomes" id="UP000654913">
    <property type="component" value="Chromosome 4"/>
</dbReference>
<reference evidence="10" key="1">
    <citation type="submission" date="2021-01" db="EMBL/GenBank/DDBJ databases">
        <authorList>
            <consortium name="Aspergillus puulaauensis MK2 genome sequencing consortium"/>
            <person name="Kazuki M."/>
            <person name="Futagami T."/>
        </authorList>
    </citation>
    <scope>NUCLEOTIDE SEQUENCE</scope>
    <source>
        <strain evidence="10">MK2</strain>
    </source>
</reference>
<dbReference type="PROSITE" id="PS51764">
    <property type="entry name" value="GH26"/>
    <property type="match status" value="1"/>
</dbReference>
<dbReference type="InterPro" id="IPR000805">
    <property type="entry name" value="Glyco_hydro_26"/>
</dbReference>
<evidence type="ECO:0008006" key="12">
    <source>
        <dbReference type="Google" id="ProtNLM"/>
    </source>
</evidence>
<feature type="active site" description="Nucleophile" evidence="4 6">
    <location>
        <position position="277"/>
    </location>
</feature>
<feature type="active site" description="Proton donor" evidence="4 6">
    <location>
        <position position="184"/>
    </location>
</feature>
<accession>A0A7R7XL91</accession>
<evidence type="ECO:0000313" key="10">
    <source>
        <dbReference type="EMBL" id="BCS23581.1"/>
    </source>
</evidence>
<dbReference type="KEGG" id="apuu:APUU_40025S"/>
<keyword evidence="11" id="KW-1185">Reference proteome</keyword>
<evidence type="ECO:0000313" key="11">
    <source>
        <dbReference type="Proteomes" id="UP000654913"/>
    </source>
</evidence>
<evidence type="ECO:0000256" key="2">
    <source>
        <dbReference type="ARBA" id="ARBA00022801"/>
    </source>
</evidence>
<keyword evidence="7" id="KW-0732">Signal</keyword>
<dbReference type="RefSeq" id="XP_041555775.1">
    <property type="nucleotide sequence ID" value="XM_041703051.1"/>
</dbReference>
<proteinExistence type="inferred from homology"/>
<dbReference type="PIRSF" id="PIRSF018168">
    <property type="entry name" value="Mannan-1_4-beta-mannosidase"/>
    <property type="match status" value="1"/>
</dbReference>
<feature type="domain" description="GH26" evidence="9">
    <location>
        <begin position="35"/>
        <end position="329"/>
    </location>
</feature>
<dbReference type="InterPro" id="IPR017853">
    <property type="entry name" value="GH"/>
</dbReference>
<gene>
    <name evidence="10" type="ORF">APUU_40025S</name>
</gene>
<dbReference type="GO" id="GO:0006080">
    <property type="term" value="P:substituted mannan metabolic process"/>
    <property type="evidence" value="ECO:0007669"/>
    <property type="project" value="InterPro"/>
</dbReference>
<reference evidence="10" key="2">
    <citation type="submission" date="2021-02" db="EMBL/GenBank/DDBJ databases">
        <title>Aspergillus puulaauensis MK2 genome sequence.</title>
        <authorList>
            <person name="Futagami T."/>
            <person name="Mori K."/>
            <person name="Kadooka C."/>
            <person name="Tanaka T."/>
        </authorList>
    </citation>
    <scope>NUCLEOTIDE SEQUENCE</scope>
    <source>
        <strain evidence="10">MK2</strain>
    </source>
</reference>
<feature type="signal peptide" evidence="7">
    <location>
        <begin position="1"/>
        <end position="22"/>
    </location>
</feature>
<name>A0A7R7XL91_9EURO</name>
<dbReference type="InterPro" id="IPR016714">
    <property type="entry name" value="MANB/E"/>
</dbReference>
<evidence type="ECO:0000256" key="3">
    <source>
        <dbReference type="ARBA" id="ARBA00023295"/>
    </source>
</evidence>
<dbReference type="PANTHER" id="PTHR40079:SF4">
    <property type="entry name" value="GH26 DOMAIN-CONTAINING PROTEIN-RELATED"/>
    <property type="match status" value="1"/>
</dbReference>
<dbReference type="Pfam" id="PF02156">
    <property type="entry name" value="Glyco_hydro_26"/>
    <property type="match status" value="1"/>
</dbReference>
<dbReference type="AlphaFoldDB" id="A0A7R7XL91"/>
<dbReference type="InterPro" id="IPR022790">
    <property type="entry name" value="GH26_dom"/>
</dbReference>
<comment type="similarity">
    <text evidence="1 6">Belongs to the glycosyl hydrolase 26 family.</text>
</comment>
<protein>
    <recommendedName>
        <fullName evidence="12">Mannan endo-1,4-beta-mannosidase</fullName>
    </recommendedName>
</protein>
<evidence type="ECO:0000256" key="7">
    <source>
        <dbReference type="SAM" id="SignalP"/>
    </source>
</evidence>